<dbReference type="SUPFAM" id="SSF142338">
    <property type="entry name" value="CofD-like"/>
    <property type="match status" value="1"/>
</dbReference>
<dbReference type="RefSeq" id="WP_119515811.1">
    <property type="nucleotide sequence ID" value="NZ_NQYH01000003.1"/>
</dbReference>
<dbReference type="HAMAP" id="MF_01257">
    <property type="entry name" value="CofD"/>
    <property type="match status" value="1"/>
</dbReference>
<keyword evidence="2" id="KW-0460">Magnesium</keyword>
<dbReference type="PANTHER" id="PTHR43007">
    <property type="entry name" value="2-PHOSPHO-L-LACTATE TRANSFERASE"/>
    <property type="match status" value="1"/>
</dbReference>
<dbReference type="GO" id="GO:0000287">
    <property type="term" value="F:magnesium ion binding"/>
    <property type="evidence" value="ECO:0007669"/>
    <property type="project" value="InterPro"/>
</dbReference>
<dbReference type="AlphaFoldDB" id="A0A3A1YXL2"/>
<dbReference type="CDD" id="cd07186">
    <property type="entry name" value="CofD_like"/>
    <property type="match status" value="1"/>
</dbReference>
<evidence type="ECO:0000313" key="4">
    <source>
        <dbReference type="Proteomes" id="UP000266206"/>
    </source>
</evidence>
<dbReference type="InterPro" id="IPR038136">
    <property type="entry name" value="CofD-like_dom_sf"/>
</dbReference>
<gene>
    <name evidence="3" type="ORF">CJP73_06190</name>
</gene>
<dbReference type="NCBIfam" id="TIGR01819">
    <property type="entry name" value="F420_cofD"/>
    <property type="match status" value="1"/>
</dbReference>
<organism evidence="3 4">
    <name type="scientific">Neopusillimonas maritima</name>
    <dbReference type="NCBI Taxonomy" id="2026239"/>
    <lineage>
        <taxon>Bacteria</taxon>
        <taxon>Pseudomonadati</taxon>
        <taxon>Pseudomonadota</taxon>
        <taxon>Betaproteobacteria</taxon>
        <taxon>Burkholderiales</taxon>
        <taxon>Alcaligenaceae</taxon>
        <taxon>Neopusillimonas</taxon>
    </lineage>
</organism>
<keyword evidence="1 3" id="KW-0808">Transferase</keyword>
<protein>
    <submittedName>
        <fullName evidence="3">2-phospho-L-lactate transferase</fullName>
    </submittedName>
</protein>
<sequence>MTDHRPPSLHSSKRVLALCGGVGGAKLARGLNDLITQPGNLTITVNTGDDFEHLGLNICPDLDSVVYALADKNDRERGWGRADETWHCLESLKELGAESWFALGDRDLAMHLERSHRLRSGQTLSDVTAHICRQLGIRAQVIPMSNNPVRTVLHTNEGALAFQDYFVRKMGKPKVESLSYTGADIAQPQADLMARLADPELDAIVICPSNPQLSIEPILAMNGVREALRLSKVPVVAVSPLIGGKAVKGPAAKIMQELEIPVDSTGIAQVYLDFINGLVIDQADELDAAYVSVPTVVTQTLMKSPEDALSLAQATLEFADKLRLEATQTK</sequence>
<dbReference type="InterPro" id="IPR010115">
    <property type="entry name" value="FbiA/CofD"/>
</dbReference>
<dbReference type="EMBL" id="NQYH01000003">
    <property type="protein sequence ID" value="RIY41560.1"/>
    <property type="molecule type" value="Genomic_DNA"/>
</dbReference>
<evidence type="ECO:0000313" key="3">
    <source>
        <dbReference type="EMBL" id="RIY41560.1"/>
    </source>
</evidence>
<reference evidence="3 4" key="1">
    <citation type="submission" date="2017-08" db="EMBL/GenBank/DDBJ databases">
        <title>Pusillimonas indicus sp. nov., a member of the family Alcaligenaceae isolated from surface seawater.</title>
        <authorList>
            <person name="Li J."/>
        </authorList>
    </citation>
    <scope>NUCLEOTIDE SEQUENCE [LARGE SCALE GENOMIC DNA]</scope>
    <source>
        <strain evidence="3 4">L52-1-41</strain>
    </source>
</reference>
<dbReference type="Proteomes" id="UP000266206">
    <property type="component" value="Unassembled WGS sequence"/>
</dbReference>
<dbReference type="Pfam" id="PF01933">
    <property type="entry name" value="CofD"/>
    <property type="match status" value="1"/>
</dbReference>
<proteinExistence type="inferred from homology"/>
<name>A0A3A1YXL2_9BURK</name>
<comment type="caution">
    <text evidence="3">The sequence shown here is derived from an EMBL/GenBank/DDBJ whole genome shotgun (WGS) entry which is preliminary data.</text>
</comment>
<dbReference type="InterPro" id="IPR002882">
    <property type="entry name" value="CofD"/>
</dbReference>
<dbReference type="Gene3D" id="3.40.50.10680">
    <property type="entry name" value="CofD-like domains"/>
    <property type="match status" value="1"/>
</dbReference>
<dbReference type="OrthoDB" id="7466225at2"/>
<evidence type="ECO:0000256" key="1">
    <source>
        <dbReference type="ARBA" id="ARBA00022679"/>
    </source>
</evidence>
<dbReference type="Gene3D" id="1.10.8.240">
    <property type="entry name" value="CofD-like domain"/>
    <property type="match status" value="1"/>
</dbReference>
<dbReference type="GO" id="GO:0043743">
    <property type="term" value="F:LPPG:FO 2-phospho-L-lactate transferase activity"/>
    <property type="evidence" value="ECO:0007669"/>
    <property type="project" value="InterPro"/>
</dbReference>
<accession>A0A3A1YXL2</accession>
<evidence type="ECO:0000256" key="2">
    <source>
        <dbReference type="ARBA" id="ARBA00022842"/>
    </source>
</evidence>
<dbReference type="PANTHER" id="PTHR43007:SF1">
    <property type="entry name" value="2-PHOSPHO-L-LACTATE TRANSFERASE"/>
    <property type="match status" value="1"/>
</dbReference>